<protein>
    <submittedName>
        <fullName evidence="1">Uncharacterized protein</fullName>
    </submittedName>
</protein>
<name>A0A8S5SV10_9CAUD</name>
<evidence type="ECO:0000313" key="1">
    <source>
        <dbReference type="EMBL" id="DAF54792.1"/>
    </source>
</evidence>
<sequence>MYRVIYKGHSGGYQMSDEMTLNAARKFKDDCLKMNYPKENVHIIQIVE</sequence>
<proteinExistence type="predicted"/>
<organism evidence="1">
    <name type="scientific">Siphoviridae sp. ctqPo10</name>
    <dbReference type="NCBI Taxonomy" id="2827948"/>
    <lineage>
        <taxon>Viruses</taxon>
        <taxon>Duplodnaviria</taxon>
        <taxon>Heunggongvirae</taxon>
        <taxon>Uroviricota</taxon>
        <taxon>Caudoviricetes</taxon>
    </lineage>
</organism>
<accession>A0A8S5SV10</accession>
<dbReference type="EMBL" id="BK032682">
    <property type="protein sequence ID" value="DAF54792.1"/>
    <property type="molecule type" value="Genomic_DNA"/>
</dbReference>
<reference evidence="1" key="1">
    <citation type="journal article" date="2021" name="Proc. Natl. Acad. Sci. U.S.A.">
        <title>A Catalog of Tens of Thousands of Viruses from Human Metagenomes Reveals Hidden Associations with Chronic Diseases.</title>
        <authorList>
            <person name="Tisza M.J."/>
            <person name="Buck C.B."/>
        </authorList>
    </citation>
    <scope>NUCLEOTIDE SEQUENCE</scope>
    <source>
        <strain evidence="1">CtqPo10</strain>
    </source>
</reference>